<proteinExistence type="inferred from homology"/>
<evidence type="ECO:0000313" key="3">
    <source>
        <dbReference type="Proteomes" id="UP000268469"/>
    </source>
</evidence>
<gene>
    <name evidence="2" type="ORF">DRP53_01505</name>
</gene>
<dbReference type="PANTHER" id="PTHR23419:SF8">
    <property type="entry name" value="FI09726P"/>
    <property type="match status" value="1"/>
</dbReference>
<dbReference type="Gene3D" id="3.30.70.120">
    <property type="match status" value="1"/>
</dbReference>
<evidence type="ECO:0000256" key="1">
    <source>
        <dbReference type="ARBA" id="ARBA00010169"/>
    </source>
</evidence>
<protein>
    <submittedName>
        <fullName evidence="2">Divalent-cation tolerance protein CutA</fullName>
    </submittedName>
</protein>
<dbReference type="AlphaFoldDB" id="A0A660SN60"/>
<sequence length="106" mass="12481">MFEHIQIMTTVEKREDGERIGDILITRNLAACVQIIGPINSIYRWEERIEHSTEYLCLIKTRAELYKMVEAEIKKAHPYRVPEIIALPIIHGSKDYLSWIDHMTSR</sequence>
<dbReference type="SUPFAM" id="SSF54913">
    <property type="entry name" value="GlnB-like"/>
    <property type="match status" value="1"/>
</dbReference>
<dbReference type="InterPro" id="IPR011322">
    <property type="entry name" value="N-reg_PII-like_a/b"/>
</dbReference>
<comment type="similarity">
    <text evidence="1">Belongs to the CutA family.</text>
</comment>
<dbReference type="PANTHER" id="PTHR23419">
    <property type="entry name" value="DIVALENT CATION TOLERANCE CUTA-RELATED"/>
    <property type="match status" value="1"/>
</dbReference>
<dbReference type="InterPro" id="IPR004323">
    <property type="entry name" value="Ion_tolerance_CutA"/>
</dbReference>
<accession>A0A660SN60</accession>
<evidence type="ECO:0000313" key="2">
    <source>
        <dbReference type="EMBL" id="RKX71481.1"/>
    </source>
</evidence>
<dbReference type="EMBL" id="QNBE01000008">
    <property type="protein sequence ID" value="RKX71481.1"/>
    <property type="molecule type" value="Genomic_DNA"/>
</dbReference>
<organism evidence="2 3">
    <name type="scientific">candidate division WOR-3 bacterium</name>
    <dbReference type="NCBI Taxonomy" id="2052148"/>
    <lineage>
        <taxon>Bacteria</taxon>
        <taxon>Bacteria division WOR-3</taxon>
    </lineage>
</organism>
<dbReference type="GO" id="GO:0010038">
    <property type="term" value="P:response to metal ion"/>
    <property type="evidence" value="ECO:0007669"/>
    <property type="project" value="InterPro"/>
</dbReference>
<dbReference type="GO" id="GO:0005507">
    <property type="term" value="F:copper ion binding"/>
    <property type="evidence" value="ECO:0007669"/>
    <property type="project" value="TreeGrafter"/>
</dbReference>
<dbReference type="Proteomes" id="UP000268469">
    <property type="component" value="Unassembled WGS sequence"/>
</dbReference>
<reference evidence="2 3" key="1">
    <citation type="submission" date="2018-06" db="EMBL/GenBank/DDBJ databases">
        <title>Extensive metabolic versatility and redundancy in microbially diverse, dynamic hydrothermal sediments.</title>
        <authorList>
            <person name="Dombrowski N."/>
            <person name="Teske A."/>
            <person name="Baker B.J."/>
        </authorList>
    </citation>
    <scope>NUCLEOTIDE SEQUENCE [LARGE SCALE GENOMIC DNA]</scope>
    <source>
        <strain evidence="2">B36_G15</strain>
    </source>
</reference>
<comment type="caution">
    <text evidence="2">The sequence shown here is derived from an EMBL/GenBank/DDBJ whole genome shotgun (WGS) entry which is preliminary data.</text>
</comment>
<dbReference type="InterPro" id="IPR015867">
    <property type="entry name" value="N-reg_PII/ATP_PRibTrfase_C"/>
</dbReference>
<name>A0A660SN60_UNCW3</name>
<dbReference type="Pfam" id="PF03091">
    <property type="entry name" value="CutA1"/>
    <property type="match status" value="1"/>
</dbReference>